<sequence>MRVLLAVSILMAGCATSKAPLPEQPNAPTSEALVTTVGKEWDKADQKVAASVAIARENAEKPEVVKAETSVALSYLPTPSPEELALARQRAAKADQKDYAQAIAFGKNLLATIDTNWAKVEADQKEAKRVSDLKDARIRELTAEVEQTKKDAAKNIWTITGAALAVIGAVATAFTGPKVGIPLILCGAFCGAVPFIIDSEYFGIITGSSLALAAGLGIWWLWDKVRDAVNRRR</sequence>
<keyword evidence="1" id="KW-0472">Membrane</keyword>
<keyword evidence="1" id="KW-0812">Transmembrane</keyword>
<organism evidence="2">
    <name type="scientific">uncultured Caudovirales phage</name>
    <dbReference type="NCBI Taxonomy" id="2100421"/>
    <lineage>
        <taxon>Viruses</taxon>
        <taxon>Duplodnaviria</taxon>
        <taxon>Heunggongvirae</taxon>
        <taxon>Uroviricota</taxon>
        <taxon>Caudoviricetes</taxon>
        <taxon>Peduoviridae</taxon>
        <taxon>Maltschvirus</taxon>
        <taxon>Maltschvirus maltsch</taxon>
    </lineage>
</organism>
<protein>
    <submittedName>
        <fullName evidence="2">Uncharacterized protein</fullName>
    </submittedName>
</protein>
<keyword evidence="1" id="KW-1133">Transmembrane helix</keyword>
<proteinExistence type="predicted"/>
<feature type="transmembrane region" description="Helical" evidence="1">
    <location>
        <begin position="203"/>
        <end position="222"/>
    </location>
</feature>
<feature type="transmembrane region" description="Helical" evidence="1">
    <location>
        <begin position="156"/>
        <end position="174"/>
    </location>
</feature>
<evidence type="ECO:0000313" key="2">
    <source>
        <dbReference type="EMBL" id="CAB4202856.1"/>
    </source>
</evidence>
<name>A0A6J5RWP6_9CAUD</name>
<evidence type="ECO:0000256" key="1">
    <source>
        <dbReference type="SAM" id="Phobius"/>
    </source>
</evidence>
<feature type="transmembrane region" description="Helical" evidence="1">
    <location>
        <begin position="179"/>
        <end position="197"/>
    </location>
</feature>
<dbReference type="EMBL" id="LR797325">
    <property type="protein sequence ID" value="CAB4202856.1"/>
    <property type="molecule type" value="Genomic_DNA"/>
</dbReference>
<gene>
    <name evidence="2" type="ORF">UFOVP1370_42</name>
</gene>
<accession>A0A6J5RWP6</accession>
<reference evidence="2" key="1">
    <citation type="submission" date="2020-05" db="EMBL/GenBank/DDBJ databases">
        <authorList>
            <person name="Chiriac C."/>
            <person name="Salcher M."/>
            <person name="Ghai R."/>
            <person name="Kavagutti S V."/>
        </authorList>
    </citation>
    <scope>NUCLEOTIDE SEQUENCE</scope>
</reference>